<evidence type="ECO:0000259" key="1">
    <source>
        <dbReference type="Pfam" id="PF04471"/>
    </source>
</evidence>
<organism evidence="3 4">
    <name type="scientific">Vibrio astriarenae</name>
    <dbReference type="NCBI Taxonomy" id="1481923"/>
    <lineage>
        <taxon>Bacteria</taxon>
        <taxon>Pseudomonadati</taxon>
        <taxon>Pseudomonadota</taxon>
        <taxon>Gammaproteobacteria</taxon>
        <taxon>Vibrionales</taxon>
        <taxon>Vibrionaceae</taxon>
        <taxon>Vibrio</taxon>
    </lineage>
</organism>
<dbReference type="GO" id="GO:0004519">
    <property type="term" value="F:endonuclease activity"/>
    <property type="evidence" value="ECO:0007669"/>
    <property type="project" value="InterPro"/>
</dbReference>
<dbReference type="SUPFAM" id="SSF52540">
    <property type="entry name" value="P-loop containing nucleoside triphosphate hydrolases"/>
    <property type="match status" value="1"/>
</dbReference>
<evidence type="ECO:0000313" key="3">
    <source>
        <dbReference type="EMBL" id="QIA63560.1"/>
    </source>
</evidence>
<dbReference type="Gene3D" id="3.40.50.300">
    <property type="entry name" value="P-loop containing nucleotide triphosphate hydrolases"/>
    <property type="match status" value="1"/>
</dbReference>
<dbReference type="GO" id="GO:0009307">
    <property type="term" value="P:DNA restriction-modification system"/>
    <property type="evidence" value="ECO:0007669"/>
    <property type="project" value="InterPro"/>
</dbReference>
<dbReference type="InterPro" id="IPR007560">
    <property type="entry name" value="Restrct_endonuc_IV_Mrr"/>
</dbReference>
<dbReference type="GO" id="GO:0003677">
    <property type="term" value="F:DNA binding"/>
    <property type="evidence" value="ECO:0007669"/>
    <property type="project" value="InterPro"/>
</dbReference>
<dbReference type="AlphaFoldDB" id="A0A7Z2YE08"/>
<gene>
    <name evidence="3" type="ORF">GT360_08535</name>
</gene>
<dbReference type="KEGG" id="vas:GT360_08535"/>
<dbReference type="Pfam" id="PF20720">
    <property type="entry name" value="nSTAND3"/>
    <property type="match status" value="1"/>
</dbReference>
<keyword evidence="4" id="KW-1185">Reference proteome</keyword>
<dbReference type="InterPro" id="IPR027417">
    <property type="entry name" value="P-loop_NTPase"/>
</dbReference>
<reference evidence="3 4" key="1">
    <citation type="submission" date="2020-01" db="EMBL/GenBank/DDBJ databases">
        <title>Whole genome and functional gene identification of agarase of Vibrio HN897.</title>
        <authorList>
            <person name="Liu Y."/>
            <person name="Zhao Z."/>
        </authorList>
    </citation>
    <scope>NUCLEOTIDE SEQUENCE [LARGE SCALE GENOMIC DNA]</scope>
    <source>
        <strain evidence="3 4">HN897</strain>
    </source>
</reference>
<proteinExistence type="predicted"/>
<dbReference type="Pfam" id="PF04471">
    <property type="entry name" value="Mrr_cat"/>
    <property type="match status" value="1"/>
</dbReference>
<dbReference type="InterPro" id="IPR049050">
    <property type="entry name" value="nSTAND3"/>
</dbReference>
<evidence type="ECO:0000259" key="2">
    <source>
        <dbReference type="Pfam" id="PF20720"/>
    </source>
</evidence>
<evidence type="ECO:0008006" key="5">
    <source>
        <dbReference type="Google" id="ProtNLM"/>
    </source>
</evidence>
<feature type="domain" description="Novel STAND NTPase 3" evidence="2">
    <location>
        <begin position="172"/>
        <end position="328"/>
    </location>
</feature>
<sequence length="727" mass="85456">MYSFDCLNDKEFEELANDIVEVVFGIRIERFKQGPDQGIDGRFYISNEQNVIVQSKHYQKSGVTKLINHCKKSEYKKVHNLNPNSYVFVTSVSLSPKNKEDLVKIFYPYLKLTDVLGFDELVSVLNKNPDIVRTHYKLWINSSNALFNTINNDIYVNNKWLIDDIKSKTGLYVITQNHTNIKNAIESNNYVIVTGEPGIGKTTISKSICLEYIVDGYELVNVTSTIKEAMRLYKEGERQVFYYDDFLGSNFLEYFEGKEDSDIISFINAVKRDDTKKFILTSRTNIFNQGVYISSNFRVRKIDKGSVVNVQKYTKLEKARILYNHLYFSNLDLSKVEAVFENGKYHSIINHKNFNPRLIEFITDSERLVDDIDYLSFVESVLTDPSDIWSHVFDCQINNLDRVFVYIVCLSDKNIEESIIKSRCEEYFLESKWTFDDNWFDKSRRTVVGSLLNRIIYKDGIRYELFNPSIKDYVIRVLINNLKVLERLTITTNNPSEIDGMLYHCRASVDRSLFYSRLITTLTNKSNFEEYYDLFIVAYYHLYAYSEGYSIYTSKFLYVIESDKFSTKVIDRVIFVFKHFIQEDVDKLDWNKYLGIVLTKCNSYEILAEFSSVIHDLEENEFDLDVNLIDSYQEYGVDIAHDEIDNYVSSELSFYDDIDDQIFSLVDKFLDQFEYPLEVSSYDLLSSVDRNSILIDRMHDEQDYFTTREVKEIGSQREISDLFTKYW</sequence>
<feature type="domain" description="Restriction endonuclease type IV Mrr" evidence="1">
    <location>
        <begin position="7"/>
        <end position="65"/>
    </location>
</feature>
<name>A0A7Z2YE08_9VIBR</name>
<protein>
    <recommendedName>
        <fullName evidence="5">Restriction endonuclease type IV Mrr domain-containing protein</fullName>
    </recommendedName>
</protein>
<dbReference type="EMBL" id="CP047475">
    <property type="protein sequence ID" value="QIA63560.1"/>
    <property type="molecule type" value="Genomic_DNA"/>
</dbReference>
<dbReference type="Proteomes" id="UP000464262">
    <property type="component" value="Chromosome 1"/>
</dbReference>
<dbReference type="RefSeq" id="WP_164648453.1">
    <property type="nucleotide sequence ID" value="NZ_CP047475.1"/>
</dbReference>
<evidence type="ECO:0000313" key="4">
    <source>
        <dbReference type="Proteomes" id="UP000464262"/>
    </source>
</evidence>
<accession>A0A7Z2YE08</accession>